<feature type="non-terminal residue" evidence="1">
    <location>
        <position position="1"/>
    </location>
</feature>
<organism evidence="1 2">
    <name type="scientific">Mortierella polycephala</name>
    <dbReference type="NCBI Taxonomy" id="41804"/>
    <lineage>
        <taxon>Eukaryota</taxon>
        <taxon>Fungi</taxon>
        <taxon>Fungi incertae sedis</taxon>
        <taxon>Mucoromycota</taxon>
        <taxon>Mortierellomycotina</taxon>
        <taxon>Mortierellomycetes</taxon>
        <taxon>Mortierellales</taxon>
        <taxon>Mortierellaceae</taxon>
        <taxon>Mortierella</taxon>
    </lineage>
</organism>
<gene>
    <name evidence="1" type="ORF">BG011_008393</name>
</gene>
<dbReference type="EMBL" id="JAAAJA010000692">
    <property type="protein sequence ID" value="KAG0250380.1"/>
    <property type="molecule type" value="Genomic_DNA"/>
</dbReference>
<reference evidence="1" key="1">
    <citation type="journal article" date="2020" name="Fungal Divers.">
        <title>Resolving the Mortierellaceae phylogeny through synthesis of multi-gene phylogenetics and phylogenomics.</title>
        <authorList>
            <person name="Vandepol N."/>
            <person name="Liber J."/>
            <person name="Desiro A."/>
            <person name="Na H."/>
            <person name="Kennedy M."/>
            <person name="Barry K."/>
            <person name="Grigoriev I.V."/>
            <person name="Miller A.N."/>
            <person name="O'Donnell K."/>
            <person name="Stajich J.E."/>
            <person name="Bonito G."/>
        </authorList>
    </citation>
    <scope>NUCLEOTIDE SEQUENCE</scope>
    <source>
        <strain evidence="1">KOD948</strain>
    </source>
</reference>
<comment type="caution">
    <text evidence="1">The sequence shown here is derived from an EMBL/GenBank/DDBJ whole genome shotgun (WGS) entry which is preliminary data.</text>
</comment>
<evidence type="ECO:0008006" key="3">
    <source>
        <dbReference type="Google" id="ProtNLM"/>
    </source>
</evidence>
<dbReference type="AlphaFoldDB" id="A0A9P6PR55"/>
<accession>A0A9P6PR55</accession>
<protein>
    <recommendedName>
        <fullName evidence="3">PiggyBac transposable element-derived protein 4 C-terminal zinc-ribbon domain-containing protein</fullName>
    </recommendedName>
</protein>
<name>A0A9P6PR55_9FUNG</name>
<dbReference type="OrthoDB" id="118105at2759"/>
<sequence length="74" mass="8561">QELPALRLLHKGQHYPDKIKDTRPNCVLCRYNATVLEDEKYDAKTTTTWKCGFCDVPLCLSGTRNCYKEYHGIP</sequence>
<dbReference type="Proteomes" id="UP000726737">
    <property type="component" value="Unassembled WGS sequence"/>
</dbReference>
<evidence type="ECO:0000313" key="1">
    <source>
        <dbReference type="EMBL" id="KAG0250380.1"/>
    </source>
</evidence>
<proteinExistence type="predicted"/>
<keyword evidence="2" id="KW-1185">Reference proteome</keyword>
<evidence type="ECO:0000313" key="2">
    <source>
        <dbReference type="Proteomes" id="UP000726737"/>
    </source>
</evidence>